<reference evidence="1" key="2">
    <citation type="submission" date="2025-09" db="UniProtKB">
        <authorList>
            <consortium name="EnsemblPlants"/>
        </authorList>
    </citation>
    <scope>IDENTIFICATION</scope>
</reference>
<proteinExistence type="predicted"/>
<organism evidence="1 2">
    <name type="scientific">Avena sativa</name>
    <name type="common">Oat</name>
    <dbReference type="NCBI Taxonomy" id="4498"/>
    <lineage>
        <taxon>Eukaryota</taxon>
        <taxon>Viridiplantae</taxon>
        <taxon>Streptophyta</taxon>
        <taxon>Embryophyta</taxon>
        <taxon>Tracheophyta</taxon>
        <taxon>Spermatophyta</taxon>
        <taxon>Magnoliopsida</taxon>
        <taxon>Liliopsida</taxon>
        <taxon>Poales</taxon>
        <taxon>Poaceae</taxon>
        <taxon>BOP clade</taxon>
        <taxon>Pooideae</taxon>
        <taxon>Poodae</taxon>
        <taxon>Poeae</taxon>
        <taxon>Poeae Chloroplast Group 1 (Aveneae type)</taxon>
        <taxon>Aveninae</taxon>
        <taxon>Avena</taxon>
    </lineage>
</organism>
<evidence type="ECO:0000313" key="2">
    <source>
        <dbReference type="Proteomes" id="UP001732700"/>
    </source>
</evidence>
<accession>A0ACD5ZVJ4</accession>
<sequence>MAPPAAATAAGGGVEENAMAILDTFGIKDSRDLHDDRTAFFEAVRSACLAGDSPSPPSWRMHNAVFQILQSSSSLELTIASFHLLMELGKQYPRVYLTNSCPHEALVVVKESWSPFLLGNNAACDEIGGNTGRTDHLFDSLRFGLLIEDMIEAANDTSTSNRLKRIENMVLFHYLVSTLEADFVPRNIAYKESLDWVIIRESLLNVLLGSRKLVFKTFVKNCISLLNQHQRELEDSISFESASDLDSSLTFSLLEFEREALLSVKKLFIMTFSTSDMSTSHPKSRLPNNIFAFHQLSSSSCFSDSTSSSCFSFSCS</sequence>
<name>A0ACD5ZVJ4_AVESA</name>
<keyword evidence="2" id="KW-1185">Reference proteome</keyword>
<dbReference type="EnsemblPlants" id="AVESA.00010b.r2.7AG1239550.1">
    <property type="protein sequence ID" value="AVESA.00010b.r2.7AG1239550.1.CDS"/>
    <property type="gene ID" value="AVESA.00010b.r2.7AG1239550"/>
</dbReference>
<reference evidence="1" key="1">
    <citation type="submission" date="2021-05" db="EMBL/GenBank/DDBJ databases">
        <authorList>
            <person name="Scholz U."/>
            <person name="Mascher M."/>
            <person name="Fiebig A."/>
        </authorList>
    </citation>
    <scope>NUCLEOTIDE SEQUENCE [LARGE SCALE GENOMIC DNA]</scope>
</reference>
<evidence type="ECO:0000313" key="1">
    <source>
        <dbReference type="EnsemblPlants" id="AVESA.00010b.r2.7AG1239550.1.CDS"/>
    </source>
</evidence>
<dbReference type="Proteomes" id="UP001732700">
    <property type="component" value="Chromosome 7A"/>
</dbReference>
<protein>
    <submittedName>
        <fullName evidence="1">Uncharacterized protein</fullName>
    </submittedName>
</protein>